<reference evidence="2 3" key="1">
    <citation type="submission" date="2020-10" db="EMBL/GenBank/DDBJ databases">
        <title>Identification of Nocardia species via Next-generation sequencing and recognition of intraspecies genetic diversity.</title>
        <authorList>
            <person name="Li P."/>
            <person name="Li P."/>
            <person name="Lu B."/>
        </authorList>
    </citation>
    <scope>NUCLEOTIDE SEQUENCE [LARGE SCALE GENOMIC DNA]</scope>
    <source>
        <strain evidence="2 3">BJ06-0157</strain>
    </source>
</reference>
<dbReference type="Proteomes" id="UP000702209">
    <property type="component" value="Unassembled WGS sequence"/>
</dbReference>
<proteinExistence type="predicted"/>
<dbReference type="RefSeq" id="WP_195134011.1">
    <property type="nucleotide sequence ID" value="NZ_JADLQX010000062.1"/>
</dbReference>
<evidence type="ECO:0000313" key="2">
    <source>
        <dbReference type="EMBL" id="MBF6302829.1"/>
    </source>
</evidence>
<sequence length="99" mass="10967">MSILGLFHPDTQGLGMDAELPGERLAGGIRRRITVESVQHNLHRKLMLLDRTTLGHGPHPSQRRERPESGSGSGEVVARFCPFYLHQLEQRVGRPGCCG</sequence>
<keyword evidence="3" id="KW-1185">Reference proteome</keyword>
<evidence type="ECO:0000256" key="1">
    <source>
        <dbReference type="SAM" id="MobiDB-lite"/>
    </source>
</evidence>
<feature type="region of interest" description="Disordered" evidence="1">
    <location>
        <begin position="50"/>
        <end position="74"/>
    </location>
</feature>
<name>A0ABS0D1Z1_9NOCA</name>
<comment type="caution">
    <text evidence="2">The sequence shown here is derived from an EMBL/GenBank/DDBJ whole genome shotgun (WGS) entry which is preliminary data.</text>
</comment>
<organism evidence="2 3">
    <name type="scientific">Nocardia amamiensis</name>
    <dbReference type="NCBI Taxonomy" id="404578"/>
    <lineage>
        <taxon>Bacteria</taxon>
        <taxon>Bacillati</taxon>
        <taxon>Actinomycetota</taxon>
        <taxon>Actinomycetes</taxon>
        <taxon>Mycobacteriales</taxon>
        <taxon>Nocardiaceae</taxon>
        <taxon>Nocardia</taxon>
    </lineage>
</organism>
<dbReference type="EMBL" id="JADLQX010000062">
    <property type="protein sequence ID" value="MBF6302829.1"/>
    <property type="molecule type" value="Genomic_DNA"/>
</dbReference>
<protein>
    <submittedName>
        <fullName evidence="2">Uncharacterized protein</fullName>
    </submittedName>
</protein>
<accession>A0ABS0D1Z1</accession>
<evidence type="ECO:0000313" key="3">
    <source>
        <dbReference type="Proteomes" id="UP000702209"/>
    </source>
</evidence>
<gene>
    <name evidence="2" type="ORF">IU459_35675</name>
</gene>